<evidence type="ECO:0000313" key="2">
    <source>
        <dbReference type="Proteomes" id="UP000602076"/>
    </source>
</evidence>
<reference evidence="1" key="1">
    <citation type="submission" date="2020-09" db="EMBL/GenBank/DDBJ databases">
        <title>Bacillus faecalis sp. nov., a moderately halophilic bacterium isolated from cow faeces.</title>
        <authorList>
            <person name="Jiang L."/>
            <person name="Lee J."/>
        </authorList>
    </citation>
    <scope>NUCLEOTIDE SEQUENCE</scope>
    <source>
        <strain evidence="1">AGMB 02131</strain>
    </source>
</reference>
<dbReference type="Proteomes" id="UP000602076">
    <property type="component" value="Unassembled WGS sequence"/>
</dbReference>
<gene>
    <name evidence="1" type="ORF">IEO70_09930</name>
</gene>
<dbReference type="RefSeq" id="WP_190998223.1">
    <property type="nucleotide sequence ID" value="NZ_JACXSI010000022.1"/>
</dbReference>
<accession>A0A927CZA9</accession>
<name>A0A927CZA9_9BACI</name>
<sequence>MDKKTREAIDLINKVKLSDDIIYEIFRSEKRSGWFHFWDTVFDVIPSTTTKLLNNKVMYLLASEKSGKIIEVENGAITNITEIPDWTSDKKENFNKIVIGNYTYKKFKKIS</sequence>
<protein>
    <submittedName>
        <fullName evidence="1">Uncharacterized protein</fullName>
    </submittedName>
</protein>
<dbReference type="AlphaFoldDB" id="A0A927CZA9"/>
<keyword evidence="2" id="KW-1185">Reference proteome</keyword>
<proteinExistence type="predicted"/>
<dbReference type="EMBL" id="JACXSI010000022">
    <property type="protein sequence ID" value="MBD3108685.1"/>
    <property type="molecule type" value="Genomic_DNA"/>
</dbReference>
<evidence type="ECO:0000313" key="1">
    <source>
        <dbReference type="EMBL" id="MBD3108685.1"/>
    </source>
</evidence>
<organism evidence="1 2">
    <name type="scientific">Peribacillus faecalis</name>
    <dbReference type="NCBI Taxonomy" id="2772559"/>
    <lineage>
        <taxon>Bacteria</taxon>
        <taxon>Bacillati</taxon>
        <taxon>Bacillota</taxon>
        <taxon>Bacilli</taxon>
        <taxon>Bacillales</taxon>
        <taxon>Bacillaceae</taxon>
        <taxon>Peribacillus</taxon>
    </lineage>
</organism>
<comment type="caution">
    <text evidence="1">The sequence shown here is derived from an EMBL/GenBank/DDBJ whole genome shotgun (WGS) entry which is preliminary data.</text>
</comment>